<protein>
    <recommendedName>
        <fullName evidence="2">Topo IIA-type catalytic domain-containing protein</fullName>
    </recommendedName>
</protein>
<dbReference type="GO" id="GO:0006265">
    <property type="term" value="P:DNA topological change"/>
    <property type="evidence" value="ECO:0007669"/>
    <property type="project" value="InterPro"/>
</dbReference>
<proteinExistence type="predicted"/>
<dbReference type="InterPro" id="IPR002205">
    <property type="entry name" value="Topo_IIA_dom_A"/>
</dbReference>
<name>A0A0F8YV41_9ZZZZ</name>
<dbReference type="InterPro" id="IPR013757">
    <property type="entry name" value="Topo_IIA_A_a_sf"/>
</dbReference>
<dbReference type="Gene3D" id="3.90.199.10">
    <property type="entry name" value="Topoisomerase II, domain 5"/>
    <property type="match status" value="1"/>
</dbReference>
<dbReference type="SUPFAM" id="SSF56719">
    <property type="entry name" value="Type II DNA topoisomerase"/>
    <property type="match status" value="1"/>
</dbReference>
<reference evidence="3" key="1">
    <citation type="journal article" date="2015" name="Nature">
        <title>Complex archaea that bridge the gap between prokaryotes and eukaryotes.</title>
        <authorList>
            <person name="Spang A."/>
            <person name="Saw J.H."/>
            <person name="Jorgensen S.L."/>
            <person name="Zaremba-Niedzwiedzka K."/>
            <person name="Martijn J."/>
            <person name="Lind A.E."/>
            <person name="van Eijk R."/>
            <person name="Schleper C."/>
            <person name="Guy L."/>
            <person name="Ettema T.J."/>
        </authorList>
    </citation>
    <scope>NUCLEOTIDE SEQUENCE</scope>
</reference>
<organism evidence="3">
    <name type="scientific">marine sediment metagenome</name>
    <dbReference type="NCBI Taxonomy" id="412755"/>
    <lineage>
        <taxon>unclassified sequences</taxon>
        <taxon>metagenomes</taxon>
        <taxon>ecological metagenomes</taxon>
    </lineage>
</organism>
<evidence type="ECO:0000313" key="3">
    <source>
        <dbReference type="EMBL" id="KKK85327.1"/>
    </source>
</evidence>
<evidence type="ECO:0000259" key="2">
    <source>
        <dbReference type="Pfam" id="PF00521"/>
    </source>
</evidence>
<keyword evidence="1" id="KW-0238">DNA-binding</keyword>
<dbReference type="Pfam" id="PF00521">
    <property type="entry name" value="DNA_topoisoIV"/>
    <property type="match status" value="1"/>
</dbReference>
<dbReference type="GO" id="GO:0005524">
    <property type="term" value="F:ATP binding"/>
    <property type="evidence" value="ECO:0007669"/>
    <property type="project" value="InterPro"/>
</dbReference>
<dbReference type="Gene3D" id="3.30.1360.40">
    <property type="match status" value="1"/>
</dbReference>
<dbReference type="Gene3D" id="1.10.268.10">
    <property type="entry name" value="Topoisomerase, domain 3"/>
    <property type="match status" value="1"/>
</dbReference>
<dbReference type="GO" id="GO:0003918">
    <property type="term" value="F:DNA topoisomerase type II (double strand cut, ATP-hydrolyzing) activity"/>
    <property type="evidence" value="ECO:0007669"/>
    <property type="project" value="InterPro"/>
</dbReference>
<dbReference type="InterPro" id="IPR013760">
    <property type="entry name" value="Topo_IIA-like_dom_sf"/>
</dbReference>
<dbReference type="AlphaFoldDB" id="A0A0F8YV41"/>
<feature type="domain" description="Topo IIA-type catalytic" evidence="2">
    <location>
        <begin position="2"/>
        <end position="187"/>
    </location>
</feature>
<dbReference type="GO" id="GO:0003677">
    <property type="term" value="F:DNA binding"/>
    <property type="evidence" value="ECO:0007669"/>
    <property type="project" value="UniProtKB-KW"/>
</dbReference>
<sequence>MIRDFIDRSTNKIDIEIKFKRGAIEGWTEDDAIGFFKLRTKKTERIVVIDWSGNAIRQYETAEELVKDFVDWRFGYYVLRYQKLYDDTSYELRYQQGIKECFDKDLPSMLTDIKDKEAVVNKIEKLTLKFKLDEKQIDRIVNFPTYRWSKESYQQCKDKIKEWRAAKKEYNMLLKNHDEIWKIFRDEVVSLRNEKFVK</sequence>
<gene>
    <name evidence="3" type="ORF">LCGC14_2774390</name>
</gene>
<feature type="non-terminal residue" evidence="3">
    <location>
        <position position="1"/>
    </location>
</feature>
<accession>A0A0F8YV41</accession>
<dbReference type="EMBL" id="LAZR01051359">
    <property type="protein sequence ID" value="KKK85327.1"/>
    <property type="molecule type" value="Genomic_DNA"/>
</dbReference>
<comment type="caution">
    <text evidence="3">The sequence shown here is derived from an EMBL/GenBank/DDBJ whole genome shotgun (WGS) entry which is preliminary data.</text>
</comment>
<evidence type="ECO:0000256" key="1">
    <source>
        <dbReference type="ARBA" id="ARBA00023125"/>
    </source>
</evidence>
<dbReference type="InterPro" id="IPR013758">
    <property type="entry name" value="Topo_IIA_A/C_ab"/>
</dbReference>